<accession>A0A699H9Y0</accession>
<reference evidence="1" key="1">
    <citation type="journal article" date="2019" name="Sci. Rep.">
        <title>Draft genome of Tanacetum cinerariifolium, the natural source of mosquito coil.</title>
        <authorList>
            <person name="Yamashiro T."/>
            <person name="Shiraishi A."/>
            <person name="Satake H."/>
            <person name="Nakayama K."/>
        </authorList>
    </citation>
    <scope>NUCLEOTIDE SEQUENCE</scope>
</reference>
<dbReference type="AlphaFoldDB" id="A0A699H9Y0"/>
<gene>
    <name evidence="1" type="ORF">Tci_353098</name>
</gene>
<comment type="caution">
    <text evidence="1">The sequence shown here is derived from an EMBL/GenBank/DDBJ whole genome shotgun (WGS) entry which is preliminary data.</text>
</comment>
<protein>
    <submittedName>
        <fullName evidence="1">Retrovirus-related Pol polyprotein from transposon TNT 1-94</fullName>
    </submittedName>
</protein>
<name>A0A699H9Y0_TANCI</name>
<organism evidence="1">
    <name type="scientific">Tanacetum cinerariifolium</name>
    <name type="common">Dalmatian daisy</name>
    <name type="synonym">Chrysanthemum cinerariifolium</name>
    <dbReference type="NCBI Taxonomy" id="118510"/>
    <lineage>
        <taxon>Eukaryota</taxon>
        <taxon>Viridiplantae</taxon>
        <taxon>Streptophyta</taxon>
        <taxon>Embryophyta</taxon>
        <taxon>Tracheophyta</taxon>
        <taxon>Spermatophyta</taxon>
        <taxon>Magnoliopsida</taxon>
        <taxon>eudicotyledons</taxon>
        <taxon>Gunneridae</taxon>
        <taxon>Pentapetalae</taxon>
        <taxon>asterids</taxon>
        <taxon>campanulids</taxon>
        <taxon>Asterales</taxon>
        <taxon>Asteraceae</taxon>
        <taxon>Asteroideae</taxon>
        <taxon>Anthemideae</taxon>
        <taxon>Anthemidinae</taxon>
        <taxon>Tanacetum</taxon>
    </lineage>
</organism>
<proteinExistence type="predicted"/>
<dbReference type="EMBL" id="BKCJ010131665">
    <property type="protein sequence ID" value="GEX81123.1"/>
    <property type="molecule type" value="Genomic_DNA"/>
</dbReference>
<dbReference type="Pfam" id="PF14223">
    <property type="entry name" value="Retrotran_gag_2"/>
    <property type="match status" value="1"/>
</dbReference>
<evidence type="ECO:0000313" key="1">
    <source>
        <dbReference type="EMBL" id="GEX81123.1"/>
    </source>
</evidence>
<sequence length="658" mass="74764">MESSDKDIAFYKRGRRPEQNSPDMGPDYCGDIVELFCGGRNCNGTDRDYVSQMPRGMFMDLPTAIRAVSFREIDGFLYVALQTREIRHHGGFNVNSMNYVYAYCIATGQWVDRRVDHPIPNTKHSKEATRVFGGGDNHSGGVRTSIPIAHEFYVGGGGRGINLGGGYRRGGLNRIFGLSLGADGTDILIFGLLVDIPTSAIKSLVRGSWKSRIDIEGSFDRVFVEEEDGSFFGFSTIDKRRFLILRVFLAEVIDYEGIEVFKVLGFFYQVVKVIDTVRKSSRLCSVFLFIEDRSTKFDVVKFDGTGDFALWKINMKALLTQHKCESALLATKPTGVADMTWDEMLKSAHSALILCLGDRVLRKHIDEFHKLVGDLAAIDTAISDKDQVLLLLTSLPSSYGNFVETLLYGRETLKLEDEHLKMDCPKYNQNKSQDFVKNKDHISGFRTDGYDSTDVMMVMSIEQLLDCIIDSDHMTCKRDYLLDFEKYDGGFTVKMQSGMIKVIKGSLVVLSRTRRANYVYTLDGQAVTRKTFKGRKKLGEFLTEWKIKTGNVLDSCNQRGLQKVQTQDLIDFQFARDREQHSTREIFRYREDNNEAAFTVTEAEKIYAHELLTFKHTVAYEVISKRKTRLKEGMDDRLDVCTLSNDCKESSDDMNGYY</sequence>